<evidence type="ECO:0000313" key="2">
    <source>
        <dbReference type="Proteomes" id="UP000011096"/>
    </source>
</evidence>
<reference evidence="1 2" key="1">
    <citation type="submission" date="2012-08" db="EMBL/GenBank/DDBJ databases">
        <authorList>
            <person name="Gan P.H.P."/>
            <person name="Ikeda K."/>
            <person name="Irieda H."/>
            <person name="Narusaka M."/>
            <person name="O'Connell R.J."/>
            <person name="Narusaka Y."/>
            <person name="Takano Y."/>
            <person name="Kubo Y."/>
            <person name="Shirasu K."/>
        </authorList>
    </citation>
    <scope>NUCLEOTIDE SEQUENCE [LARGE SCALE GENOMIC DNA]</scope>
    <source>
        <strain evidence="1 2">Nara gc5</strain>
    </source>
</reference>
<organism evidence="1 2">
    <name type="scientific">Colletotrichum fructicola (strain Nara gc5)</name>
    <name type="common">Anthracnose fungus</name>
    <name type="synonym">Colletotrichum gloeosporioides (strain Nara gc5)</name>
    <dbReference type="NCBI Taxonomy" id="1213859"/>
    <lineage>
        <taxon>Eukaryota</taxon>
        <taxon>Fungi</taxon>
        <taxon>Dikarya</taxon>
        <taxon>Ascomycota</taxon>
        <taxon>Pezizomycotina</taxon>
        <taxon>Sordariomycetes</taxon>
        <taxon>Hypocreomycetidae</taxon>
        <taxon>Glomerellales</taxon>
        <taxon>Glomerellaceae</taxon>
        <taxon>Colletotrichum</taxon>
        <taxon>Colletotrichum gloeosporioides species complex</taxon>
    </lineage>
</organism>
<name>A0A7J6IYC1_COLFN</name>
<proteinExistence type="predicted"/>
<dbReference type="RefSeq" id="XP_031883235.2">
    <property type="nucleotide sequence ID" value="XM_032019463.2"/>
</dbReference>
<dbReference type="GeneID" id="43603688"/>
<reference evidence="1 2" key="2">
    <citation type="submission" date="2020-04" db="EMBL/GenBank/DDBJ databases">
        <title>Genome sequencing and assembly of multiple isolates from the Colletotrichum gloeosporioides species complex.</title>
        <authorList>
            <person name="Gan P."/>
            <person name="Shirasu K."/>
        </authorList>
    </citation>
    <scope>NUCLEOTIDE SEQUENCE [LARGE SCALE GENOMIC DNA]</scope>
    <source>
        <strain evidence="1 2">Nara gc5</strain>
    </source>
</reference>
<gene>
    <name evidence="1" type="ORF">CGGC5_v010003</name>
</gene>
<dbReference type="AlphaFoldDB" id="A0A7J6IYC1"/>
<sequence>MALLGARLPPEVLPASRRRLRCAELTAFPTSSPPPPLPPPRLTELPTLFYPVVPLAHHPSSPSYPISHPPFPFFSCSTTTESSAILDNRSNAVVAFASSGQQWRIEIGTPPLHRAAIYKRTLLHIPPAASTKFRTDHLTTSSP</sequence>
<dbReference type="Proteomes" id="UP000011096">
    <property type="component" value="Unassembled WGS sequence"/>
</dbReference>
<accession>A0A7J6IYC1</accession>
<dbReference type="EMBL" id="ANPB02000005">
    <property type="protein sequence ID" value="KAF4482116.1"/>
    <property type="molecule type" value="Genomic_DNA"/>
</dbReference>
<keyword evidence="2" id="KW-1185">Reference proteome</keyword>
<protein>
    <submittedName>
        <fullName evidence="1">Uncharacterized protein</fullName>
    </submittedName>
</protein>
<comment type="caution">
    <text evidence="1">The sequence shown here is derived from an EMBL/GenBank/DDBJ whole genome shotgun (WGS) entry which is preliminary data.</text>
</comment>
<evidence type="ECO:0000313" key="1">
    <source>
        <dbReference type="EMBL" id="KAF4482116.1"/>
    </source>
</evidence>
<dbReference type="InParanoid" id="A0A7J6IYC1"/>